<keyword evidence="2" id="KW-1133">Transmembrane helix</keyword>
<dbReference type="GO" id="GO:0016787">
    <property type="term" value="F:hydrolase activity"/>
    <property type="evidence" value="ECO:0007669"/>
    <property type="project" value="InterPro"/>
</dbReference>
<dbReference type="AlphaFoldDB" id="A0A0F4KWZ2"/>
<feature type="transmembrane region" description="Helical" evidence="2">
    <location>
        <begin position="549"/>
        <end position="570"/>
    </location>
</feature>
<feature type="transmembrane region" description="Helical" evidence="2">
    <location>
        <begin position="425"/>
        <end position="446"/>
    </location>
</feature>
<comment type="similarity">
    <text evidence="1">Belongs to the AB hydrolase superfamily.</text>
</comment>
<feature type="transmembrane region" description="Helical" evidence="2">
    <location>
        <begin position="517"/>
        <end position="537"/>
    </location>
</feature>
<evidence type="ECO:0000313" key="4">
    <source>
        <dbReference type="EMBL" id="KJY49801.1"/>
    </source>
</evidence>
<dbReference type="InterPro" id="IPR029058">
    <property type="entry name" value="AB_hydrolase_fold"/>
</dbReference>
<sequence length="639" mass="71055">MRKTNIIHNPAIGLVISLILCLACGLMSNLAQTDGGRVTKETLQIESPSGHRLSMDMLQPKSASPKHPAPAIVFAHGGNTNKEKSDDFQIEWARRGFVVVSFDLYGHGESEILNDQEWLVNGRGLYDTVEYLTSLPFVDADRIGVSGHSRGGNTIHESILIDNKRQHPLIKTVLYVSRDPVYKDNETAAFGYVPGKTNVVEAAKKNTNGKYFNYYRERTVGVLAGKYDDYSFKEKDTSTGKIKPNPQYLKSNNARSFLNFGITPTDHTPAGISGRWYRKQINGHQASHIIYMENGTHGTVLFLSQPCTDAVQFMVRAFNMKTDLADSNHIYPVKMVGGLLGLIGLMLFMVYGTLCLVRTSLFKKAGSEEPARMRQADAYKGGSVWLWVCLLSATAFSVASALTLFGLKVDKHIGNYFRQGMPLFYGVWGCLNAIFMIALTILWYRLYARKQGTKVSDLDLPIGGGRLWQTITLALTVSLLAILLIFTCKLLFNSDFRFWYWAARPFTADKIPEMLKLLPFFLVAYGTTSVFINSLNYSTSFGRNSTANIGLLAFFNMLPALLIAVVGYGYFFVTGVNGLFGNNTQIPDWMLTPLVPLAVMPLVTRAIYRHTRNPYLGGIITAIIVTVMTCINSQISFPA</sequence>
<evidence type="ECO:0000313" key="5">
    <source>
        <dbReference type="Proteomes" id="UP000033648"/>
    </source>
</evidence>
<accession>A0A0F4KWZ2</accession>
<dbReference type="Pfam" id="PF02129">
    <property type="entry name" value="Peptidase_S15"/>
    <property type="match status" value="1"/>
</dbReference>
<dbReference type="EMBL" id="JWME01000011">
    <property type="protein sequence ID" value="KJY49801.1"/>
    <property type="molecule type" value="Genomic_DNA"/>
</dbReference>
<feature type="transmembrane region" description="Helical" evidence="2">
    <location>
        <begin position="467"/>
        <end position="492"/>
    </location>
</feature>
<protein>
    <recommendedName>
        <fullName evidence="3">Xaa-Pro dipeptidyl-peptidase-like domain-containing protein</fullName>
    </recommendedName>
</protein>
<evidence type="ECO:0000256" key="1">
    <source>
        <dbReference type="ARBA" id="ARBA00008645"/>
    </source>
</evidence>
<dbReference type="OrthoDB" id="9805123at2"/>
<dbReference type="InterPro" id="IPR050261">
    <property type="entry name" value="FrsA_esterase"/>
</dbReference>
<feature type="transmembrane region" description="Helical" evidence="2">
    <location>
        <begin position="335"/>
        <end position="357"/>
    </location>
</feature>
<dbReference type="SUPFAM" id="SSF53474">
    <property type="entry name" value="alpha/beta-Hydrolases"/>
    <property type="match status" value="1"/>
</dbReference>
<feature type="transmembrane region" description="Helical" evidence="2">
    <location>
        <begin position="384"/>
        <end position="405"/>
    </location>
</feature>
<comment type="caution">
    <text evidence="4">The sequence shown here is derived from an EMBL/GenBank/DDBJ whole genome shotgun (WGS) entry which is preliminary data.</text>
</comment>
<evidence type="ECO:0000256" key="2">
    <source>
        <dbReference type="SAM" id="Phobius"/>
    </source>
</evidence>
<reference evidence="4 5" key="1">
    <citation type="submission" date="2014-12" db="EMBL/GenBank/DDBJ databases">
        <title>Comparative genomics of the lactic acid bacteria isolated from the honey bee gut.</title>
        <authorList>
            <person name="Ellegaard K.M."/>
            <person name="Tamarit D."/>
            <person name="Javelind E."/>
            <person name="Olofsson T."/>
            <person name="Andersson S.G."/>
            <person name="Vasquez A."/>
        </authorList>
    </citation>
    <scope>NUCLEOTIDE SEQUENCE [LARGE SCALE GENOMIC DNA]</scope>
    <source>
        <strain evidence="4 5">Bin2</strain>
    </source>
</reference>
<proteinExistence type="inferred from homology"/>
<keyword evidence="2" id="KW-0812">Transmembrane</keyword>
<dbReference type="InterPro" id="IPR000383">
    <property type="entry name" value="Xaa-Pro-like_dom"/>
</dbReference>
<dbReference type="PANTHER" id="PTHR22946">
    <property type="entry name" value="DIENELACTONE HYDROLASE DOMAIN-CONTAINING PROTEIN-RELATED"/>
    <property type="match status" value="1"/>
</dbReference>
<gene>
    <name evidence="4" type="ORF">JF69_11110</name>
</gene>
<name>A0A0F4KWZ2_9BIFI</name>
<organism evidence="4 5">
    <name type="scientific">Bifidobacterium asteroides</name>
    <dbReference type="NCBI Taxonomy" id="1684"/>
    <lineage>
        <taxon>Bacteria</taxon>
        <taxon>Bacillati</taxon>
        <taxon>Actinomycetota</taxon>
        <taxon>Actinomycetes</taxon>
        <taxon>Bifidobacteriales</taxon>
        <taxon>Bifidobacteriaceae</taxon>
        <taxon>Bifidobacterium</taxon>
    </lineage>
</organism>
<evidence type="ECO:0000259" key="3">
    <source>
        <dbReference type="Pfam" id="PF02129"/>
    </source>
</evidence>
<dbReference type="Gene3D" id="3.40.50.1820">
    <property type="entry name" value="alpha/beta hydrolase"/>
    <property type="match status" value="1"/>
</dbReference>
<feature type="transmembrane region" description="Helical" evidence="2">
    <location>
        <begin position="590"/>
        <end position="608"/>
    </location>
</feature>
<feature type="transmembrane region" description="Helical" evidence="2">
    <location>
        <begin position="615"/>
        <end position="635"/>
    </location>
</feature>
<feature type="domain" description="Xaa-Pro dipeptidyl-peptidase-like" evidence="3">
    <location>
        <begin position="50"/>
        <end position="154"/>
    </location>
</feature>
<dbReference type="PATRIC" id="fig|1684.4.peg.1201"/>
<keyword evidence="2" id="KW-0472">Membrane</keyword>
<dbReference type="Proteomes" id="UP000033648">
    <property type="component" value="Unassembled WGS sequence"/>
</dbReference>